<protein>
    <submittedName>
        <fullName evidence="2">Uncharacterized protein</fullName>
    </submittedName>
</protein>
<feature type="region of interest" description="Disordered" evidence="1">
    <location>
        <begin position="1"/>
        <end position="103"/>
    </location>
</feature>
<feature type="compositionally biased region" description="Polar residues" evidence="1">
    <location>
        <begin position="1"/>
        <end position="21"/>
    </location>
</feature>
<dbReference type="EMBL" id="KV417491">
    <property type="protein sequence ID" value="KZP31017.1"/>
    <property type="molecule type" value="Genomic_DNA"/>
</dbReference>
<dbReference type="STRING" id="436010.A0A166TUZ0"/>
<reference evidence="2 3" key="1">
    <citation type="journal article" date="2016" name="Mol. Biol. Evol.">
        <title>Comparative Genomics of Early-Diverging Mushroom-Forming Fungi Provides Insights into the Origins of Lignocellulose Decay Capabilities.</title>
        <authorList>
            <person name="Nagy L.G."/>
            <person name="Riley R."/>
            <person name="Tritt A."/>
            <person name="Adam C."/>
            <person name="Daum C."/>
            <person name="Floudas D."/>
            <person name="Sun H."/>
            <person name="Yadav J.S."/>
            <person name="Pangilinan J."/>
            <person name="Larsson K.H."/>
            <person name="Matsuura K."/>
            <person name="Barry K."/>
            <person name="Labutti K."/>
            <person name="Kuo R."/>
            <person name="Ohm R.A."/>
            <person name="Bhattacharya S.S."/>
            <person name="Shirouzu T."/>
            <person name="Yoshinaga Y."/>
            <person name="Martin F.M."/>
            <person name="Grigoriev I.V."/>
            <person name="Hibbett D.S."/>
        </authorList>
    </citation>
    <scope>NUCLEOTIDE SEQUENCE [LARGE SCALE GENOMIC DNA]</scope>
    <source>
        <strain evidence="2 3">CBS 109695</strain>
    </source>
</reference>
<dbReference type="Proteomes" id="UP000076532">
    <property type="component" value="Unassembled WGS sequence"/>
</dbReference>
<accession>A0A166TUZ0</accession>
<feature type="compositionally biased region" description="Basic and acidic residues" evidence="1">
    <location>
        <begin position="94"/>
        <end position="103"/>
    </location>
</feature>
<proteinExistence type="predicted"/>
<name>A0A166TUZ0_9AGAM</name>
<dbReference type="AlphaFoldDB" id="A0A166TUZ0"/>
<sequence length="287" mass="32758">MPNPFSHASVSFSSGAQSLAPSPQRRHEEFGFWKRKGAIKRTAAHDRELEAGASQKKKKVQEEARQKEARRVRQADREREATEAALKAQPAQEKAARQEEVRRARQAEQEARIVELAKEEAAVTIQHINIVFDFTDVTFNAGLAIQHVLLGFESYRIMFKNLIVESRVYLWIHRPSVAALEANTGKHAKHGQTSHKFTHSMLLDLVPLVRFQHDMCGCGSVSPYRRRLRRVSRCKITDLRFSMATVAPTAVSHLRLAAAVLHRFYISILYHSGRLGVRLILRLSYFR</sequence>
<evidence type="ECO:0000313" key="2">
    <source>
        <dbReference type="EMBL" id="KZP31017.1"/>
    </source>
</evidence>
<evidence type="ECO:0000256" key="1">
    <source>
        <dbReference type="SAM" id="MobiDB-lite"/>
    </source>
</evidence>
<keyword evidence="3" id="KW-1185">Reference proteome</keyword>
<organism evidence="2 3">
    <name type="scientific">Athelia psychrophila</name>
    <dbReference type="NCBI Taxonomy" id="1759441"/>
    <lineage>
        <taxon>Eukaryota</taxon>
        <taxon>Fungi</taxon>
        <taxon>Dikarya</taxon>
        <taxon>Basidiomycota</taxon>
        <taxon>Agaricomycotina</taxon>
        <taxon>Agaricomycetes</taxon>
        <taxon>Agaricomycetidae</taxon>
        <taxon>Atheliales</taxon>
        <taxon>Atheliaceae</taxon>
        <taxon>Athelia</taxon>
    </lineage>
</organism>
<feature type="compositionally biased region" description="Basic and acidic residues" evidence="1">
    <location>
        <begin position="60"/>
        <end position="82"/>
    </location>
</feature>
<gene>
    <name evidence="2" type="ORF">FIBSPDRAFT_883715</name>
</gene>
<evidence type="ECO:0000313" key="3">
    <source>
        <dbReference type="Proteomes" id="UP000076532"/>
    </source>
</evidence>